<reference evidence="2 3" key="1">
    <citation type="journal article" date="2017" name="Nat. Commun.">
        <title>Genome assembly with in vitro proximity ligation data and whole-genome triplication in lettuce.</title>
        <authorList>
            <person name="Reyes-Chin-Wo S."/>
            <person name="Wang Z."/>
            <person name="Yang X."/>
            <person name="Kozik A."/>
            <person name="Arikit S."/>
            <person name="Song C."/>
            <person name="Xia L."/>
            <person name="Froenicke L."/>
            <person name="Lavelle D.O."/>
            <person name="Truco M.J."/>
            <person name="Xia R."/>
            <person name="Zhu S."/>
            <person name="Xu C."/>
            <person name="Xu H."/>
            <person name="Xu X."/>
            <person name="Cox K."/>
            <person name="Korf I."/>
            <person name="Meyers B.C."/>
            <person name="Michelmore R.W."/>
        </authorList>
    </citation>
    <scope>NUCLEOTIDE SEQUENCE [LARGE SCALE GENOMIC DNA]</scope>
    <source>
        <strain evidence="3">cv. Salinas</strain>
        <tissue evidence="2">Seedlings</tissue>
    </source>
</reference>
<protein>
    <recommendedName>
        <fullName evidence="1">Helitron helicase-like domain-containing protein</fullName>
    </recommendedName>
</protein>
<keyword evidence="3" id="KW-1185">Reference proteome</keyword>
<name>A0A9R1WFT3_LACSA</name>
<dbReference type="Pfam" id="PF14214">
    <property type="entry name" value="Helitron_like_N"/>
    <property type="match status" value="1"/>
</dbReference>
<dbReference type="EMBL" id="NBSK02000002">
    <property type="protein sequence ID" value="KAJ0223038.1"/>
    <property type="molecule type" value="Genomic_DNA"/>
</dbReference>
<proteinExistence type="predicted"/>
<evidence type="ECO:0000313" key="3">
    <source>
        <dbReference type="Proteomes" id="UP000235145"/>
    </source>
</evidence>
<comment type="caution">
    <text evidence="2">The sequence shown here is derived from an EMBL/GenBank/DDBJ whole genome shotgun (WGS) entry which is preliminary data.</text>
</comment>
<organism evidence="2 3">
    <name type="scientific">Lactuca sativa</name>
    <name type="common">Garden lettuce</name>
    <dbReference type="NCBI Taxonomy" id="4236"/>
    <lineage>
        <taxon>Eukaryota</taxon>
        <taxon>Viridiplantae</taxon>
        <taxon>Streptophyta</taxon>
        <taxon>Embryophyta</taxon>
        <taxon>Tracheophyta</taxon>
        <taxon>Spermatophyta</taxon>
        <taxon>Magnoliopsida</taxon>
        <taxon>eudicotyledons</taxon>
        <taxon>Gunneridae</taxon>
        <taxon>Pentapetalae</taxon>
        <taxon>asterids</taxon>
        <taxon>campanulids</taxon>
        <taxon>Asterales</taxon>
        <taxon>Asteraceae</taxon>
        <taxon>Cichorioideae</taxon>
        <taxon>Cichorieae</taxon>
        <taxon>Lactucinae</taxon>
        <taxon>Lactuca</taxon>
    </lineage>
</organism>
<evidence type="ECO:0000313" key="2">
    <source>
        <dbReference type="EMBL" id="KAJ0223038.1"/>
    </source>
</evidence>
<dbReference type="PANTHER" id="PTHR45786:SF77">
    <property type="entry name" value="HELITRON HELICASE-LIKE DOMAIN-CONTAINING PROTEIN-RELATED"/>
    <property type="match status" value="1"/>
</dbReference>
<evidence type="ECO:0000259" key="1">
    <source>
        <dbReference type="Pfam" id="PF14214"/>
    </source>
</evidence>
<dbReference type="InterPro" id="IPR025476">
    <property type="entry name" value="Helitron_helicase-like"/>
</dbReference>
<dbReference type="AlphaFoldDB" id="A0A9R1WFT3"/>
<dbReference type="PANTHER" id="PTHR45786">
    <property type="entry name" value="DNA BINDING PROTEIN-LIKE"/>
    <property type="match status" value="1"/>
</dbReference>
<accession>A0A9R1WFT3</accession>
<sequence length="275" mass="31509">MGDPLGIPRAEWPKADNIVIRARRGCYSGGSASEDRSLTNNMYYSYQIHERRGVYSLILHAQRLFQQYLVDAYTCIEQASSTTVRSEYISGVYDALSRGDTDSRVIGKRVFLPASFIGGPRYMYKHYQDALAICRVHGKPRYFITFSCNVRWQEYRRYMDAVGQGDIQNRPDIIARVFHIKVHAFITFLKEDKTFGDVEAYLYTIEFQKRGLPHCHTLLWVTPPFRIREAGDVDRYITAELPDPGSEADLYTTVTTCMLHGPCGLLNICAPCMQD</sequence>
<dbReference type="Proteomes" id="UP000235145">
    <property type="component" value="Unassembled WGS sequence"/>
</dbReference>
<feature type="domain" description="Helitron helicase-like" evidence="1">
    <location>
        <begin position="43"/>
        <end position="219"/>
    </location>
</feature>
<gene>
    <name evidence="2" type="ORF">LSAT_V11C200065890</name>
</gene>